<dbReference type="Pfam" id="PF10545">
    <property type="entry name" value="MADF_DNA_bdg"/>
    <property type="match status" value="1"/>
</dbReference>
<evidence type="ECO:0000259" key="3">
    <source>
        <dbReference type="PROSITE" id="PS51029"/>
    </source>
</evidence>
<accession>A0ABN9LQP9</accession>
<protein>
    <recommendedName>
        <fullName evidence="7">MADF domain-containing protein</fullName>
    </recommendedName>
</protein>
<dbReference type="InterPro" id="IPR004210">
    <property type="entry name" value="BESS_motif"/>
</dbReference>
<dbReference type="PROSITE" id="PS51029">
    <property type="entry name" value="MADF"/>
    <property type="match status" value="1"/>
</dbReference>
<dbReference type="Proteomes" id="UP001176940">
    <property type="component" value="Unassembled WGS sequence"/>
</dbReference>
<dbReference type="EMBL" id="CAUEEQ010023545">
    <property type="protein sequence ID" value="CAJ0945134.1"/>
    <property type="molecule type" value="Genomic_DNA"/>
</dbReference>
<feature type="domain" description="BESS" evidence="4">
    <location>
        <begin position="264"/>
        <end position="303"/>
    </location>
</feature>
<reference evidence="5" key="1">
    <citation type="submission" date="2023-07" db="EMBL/GenBank/DDBJ databases">
        <authorList>
            <person name="Stuckert A."/>
        </authorList>
    </citation>
    <scope>NUCLEOTIDE SEQUENCE</scope>
</reference>
<gene>
    <name evidence="5" type="ORF">RIMI_LOCUS10750591</name>
</gene>
<keyword evidence="6" id="KW-1185">Reference proteome</keyword>
<dbReference type="PROSITE" id="PS51031">
    <property type="entry name" value="BESS"/>
    <property type="match status" value="1"/>
</dbReference>
<evidence type="ECO:0008006" key="7">
    <source>
        <dbReference type="Google" id="ProtNLM"/>
    </source>
</evidence>
<dbReference type="SMART" id="SM00595">
    <property type="entry name" value="MADF"/>
    <property type="match status" value="1"/>
</dbReference>
<proteinExistence type="predicted"/>
<evidence type="ECO:0000259" key="4">
    <source>
        <dbReference type="PROSITE" id="PS51031"/>
    </source>
</evidence>
<feature type="domain" description="MADF" evidence="3">
    <location>
        <begin position="71"/>
        <end position="174"/>
    </location>
</feature>
<name>A0ABN9LQP9_9NEOB</name>
<sequence>MKVHIVEYCRLYFLKPSFLSFTVASEPLGTHSHIVKNRTSSSGRASTFSHTRKRPSAARISDSRGYIEVNSLITAVSHQPAIWDAKDPSYMDRLKRSHAWERVCQEVTDDWDDLHTKTKDRRLKDLQTRWRSLKDCYRRELQQQKKAEKSGGPAVKRKTYLYFRQLHFLKPVLEARRQVWKQKSGDCSISGNLRDKTQDKKLEPKSFATFTIPESGATPIVPLMDSAHLEQPQKRRRQEKKSNCTLNSPISSHGVVREHKELEKDADYHFYMYIMAVTKRFSPEKKWAFRMKIMELLQMHSLHQHPSAFHPSHNNYSYTPDDHISPSTYPPAYPHYYPYETSHSSRHSPESSYIHSNQHNSSDPSILCAPPSQPHSPNESPYRSPLSCSSQTPSSQASIDTEGDSSFLDY</sequence>
<comment type="caution">
    <text evidence="5">The sequence shown here is derived from an EMBL/GenBank/DDBJ whole genome shotgun (WGS) entry which is preliminary data.</text>
</comment>
<evidence type="ECO:0000256" key="2">
    <source>
        <dbReference type="SAM" id="MobiDB-lite"/>
    </source>
</evidence>
<keyword evidence="1" id="KW-0539">Nucleus</keyword>
<evidence type="ECO:0000313" key="5">
    <source>
        <dbReference type="EMBL" id="CAJ0945134.1"/>
    </source>
</evidence>
<evidence type="ECO:0000313" key="6">
    <source>
        <dbReference type="Proteomes" id="UP001176940"/>
    </source>
</evidence>
<comment type="subcellular location">
    <subcellularLocation>
        <location evidence="1">Nucleus</location>
    </subcellularLocation>
</comment>
<dbReference type="InterPro" id="IPR006578">
    <property type="entry name" value="MADF-dom"/>
</dbReference>
<feature type="region of interest" description="Disordered" evidence="2">
    <location>
        <begin position="231"/>
        <end position="254"/>
    </location>
</feature>
<evidence type="ECO:0000256" key="1">
    <source>
        <dbReference type="PROSITE-ProRule" id="PRU00371"/>
    </source>
</evidence>
<dbReference type="PANTHER" id="PTHR12243:SF69">
    <property type="entry name" value="SI:CH73-59F11.3"/>
    <property type="match status" value="1"/>
</dbReference>
<organism evidence="5 6">
    <name type="scientific">Ranitomeya imitator</name>
    <name type="common">mimic poison frog</name>
    <dbReference type="NCBI Taxonomy" id="111125"/>
    <lineage>
        <taxon>Eukaryota</taxon>
        <taxon>Metazoa</taxon>
        <taxon>Chordata</taxon>
        <taxon>Craniata</taxon>
        <taxon>Vertebrata</taxon>
        <taxon>Euteleostomi</taxon>
        <taxon>Amphibia</taxon>
        <taxon>Batrachia</taxon>
        <taxon>Anura</taxon>
        <taxon>Neobatrachia</taxon>
        <taxon>Hyloidea</taxon>
        <taxon>Dendrobatidae</taxon>
        <taxon>Dendrobatinae</taxon>
        <taxon>Ranitomeya</taxon>
    </lineage>
</organism>
<dbReference type="InterPro" id="IPR039353">
    <property type="entry name" value="TF_Adf1"/>
</dbReference>
<dbReference type="PANTHER" id="PTHR12243">
    <property type="entry name" value="MADF DOMAIN TRANSCRIPTION FACTOR"/>
    <property type="match status" value="1"/>
</dbReference>
<feature type="region of interest" description="Disordered" evidence="2">
    <location>
        <begin position="340"/>
        <end position="410"/>
    </location>
</feature>
<feature type="compositionally biased region" description="Low complexity" evidence="2">
    <location>
        <begin position="384"/>
        <end position="398"/>
    </location>
</feature>